<dbReference type="Pfam" id="PF00440">
    <property type="entry name" value="TetR_N"/>
    <property type="match status" value="1"/>
</dbReference>
<dbReference type="PANTHER" id="PTHR47506:SF6">
    <property type="entry name" value="HTH-TYPE TRANSCRIPTIONAL REPRESSOR NEMR"/>
    <property type="match status" value="1"/>
</dbReference>
<organism evidence="6 7">
    <name type="scientific">Zavarzinia aquatilis</name>
    <dbReference type="NCBI Taxonomy" id="2211142"/>
    <lineage>
        <taxon>Bacteria</taxon>
        <taxon>Pseudomonadati</taxon>
        <taxon>Pseudomonadota</taxon>
        <taxon>Alphaproteobacteria</taxon>
        <taxon>Rhodospirillales</taxon>
        <taxon>Zavarziniaceae</taxon>
        <taxon>Zavarzinia</taxon>
    </lineage>
</organism>
<gene>
    <name evidence="6" type="ORF">DKG74_00285</name>
</gene>
<dbReference type="SUPFAM" id="SSF46689">
    <property type="entry name" value="Homeodomain-like"/>
    <property type="match status" value="1"/>
</dbReference>
<dbReference type="OrthoDB" id="9812484at2"/>
<proteinExistence type="predicted"/>
<dbReference type="PANTHER" id="PTHR47506">
    <property type="entry name" value="TRANSCRIPTIONAL REGULATORY PROTEIN"/>
    <property type="match status" value="1"/>
</dbReference>
<dbReference type="GO" id="GO:0003677">
    <property type="term" value="F:DNA binding"/>
    <property type="evidence" value="ECO:0007669"/>
    <property type="project" value="UniProtKB-UniRule"/>
</dbReference>
<dbReference type="InterPro" id="IPR009057">
    <property type="entry name" value="Homeodomain-like_sf"/>
</dbReference>
<dbReference type="AlphaFoldDB" id="A0A317EEK2"/>
<dbReference type="InterPro" id="IPR001647">
    <property type="entry name" value="HTH_TetR"/>
</dbReference>
<dbReference type="Proteomes" id="UP000245461">
    <property type="component" value="Unassembled WGS sequence"/>
</dbReference>
<dbReference type="SUPFAM" id="SSF48498">
    <property type="entry name" value="Tetracyclin repressor-like, C-terminal domain"/>
    <property type="match status" value="1"/>
</dbReference>
<feature type="DNA-binding region" description="H-T-H motif" evidence="4">
    <location>
        <begin position="42"/>
        <end position="61"/>
    </location>
</feature>
<dbReference type="InterPro" id="IPR036271">
    <property type="entry name" value="Tet_transcr_reg_TetR-rel_C_sf"/>
</dbReference>
<reference evidence="6 7" key="1">
    <citation type="submission" date="2018-05" db="EMBL/GenBank/DDBJ databases">
        <title>Zavarzinia sp. HR-AS.</title>
        <authorList>
            <person name="Lee Y."/>
            <person name="Jeon C.O."/>
        </authorList>
    </citation>
    <scope>NUCLEOTIDE SEQUENCE [LARGE SCALE GENOMIC DNA]</scope>
    <source>
        <strain evidence="6 7">HR-AS</strain>
    </source>
</reference>
<dbReference type="Gene3D" id="1.10.357.10">
    <property type="entry name" value="Tetracycline Repressor, domain 2"/>
    <property type="match status" value="1"/>
</dbReference>
<comment type="caution">
    <text evidence="6">The sequence shown here is derived from an EMBL/GenBank/DDBJ whole genome shotgun (WGS) entry which is preliminary data.</text>
</comment>
<evidence type="ECO:0000313" key="6">
    <source>
        <dbReference type="EMBL" id="PWR25457.1"/>
    </source>
</evidence>
<evidence type="ECO:0000259" key="5">
    <source>
        <dbReference type="PROSITE" id="PS50977"/>
    </source>
</evidence>
<keyword evidence="3" id="KW-0804">Transcription</keyword>
<sequence>MIDAKSARPARLTREESKERTRETLVATASQLFLRAGYQGATLDAIAAEAGFTKGAVYWHFRNKEALFLELLQRQLQGQIRELDGFLARANHDPRVLAVELPAWVDALDEQDIPLLALELMFETRRNPAFAQSFTAVIERHQAALTSALAGYFALTGKTPPMPVDVLARTIVAMTSGLALAREARGDRKVASSGQIIRILLDLPPGG</sequence>
<feature type="domain" description="HTH tetR-type" evidence="5">
    <location>
        <begin position="19"/>
        <end position="79"/>
    </location>
</feature>
<dbReference type="EMBL" id="QGLE01000001">
    <property type="protein sequence ID" value="PWR25457.1"/>
    <property type="molecule type" value="Genomic_DNA"/>
</dbReference>
<dbReference type="PRINTS" id="PR00455">
    <property type="entry name" value="HTHTETR"/>
</dbReference>
<keyword evidence="2 4" id="KW-0238">DNA-binding</keyword>
<evidence type="ECO:0000256" key="3">
    <source>
        <dbReference type="ARBA" id="ARBA00023163"/>
    </source>
</evidence>
<dbReference type="RefSeq" id="WP_109901467.1">
    <property type="nucleotide sequence ID" value="NZ_QGLE01000001.1"/>
</dbReference>
<dbReference type="PROSITE" id="PS50977">
    <property type="entry name" value="HTH_TETR_2"/>
    <property type="match status" value="1"/>
</dbReference>
<keyword evidence="7" id="KW-1185">Reference proteome</keyword>
<protein>
    <submittedName>
        <fullName evidence="6">TetR/AcrR family transcriptional regulator</fullName>
    </submittedName>
</protein>
<evidence type="ECO:0000256" key="2">
    <source>
        <dbReference type="ARBA" id="ARBA00023125"/>
    </source>
</evidence>
<name>A0A317EEK2_9PROT</name>
<evidence type="ECO:0000256" key="1">
    <source>
        <dbReference type="ARBA" id="ARBA00023015"/>
    </source>
</evidence>
<keyword evidence="1" id="KW-0805">Transcription regulation</keyword>
<evidence type="ECO:0000256" key="4">
    <source>
        <dbReference type="PROSITE-ProRule" id="PRU00335"/>
    </source>
</evidence>
<accession>A0A317EEK2</accession>
<evidence type="ECO:0000313" key="7">
    <source>
        <dbReference type="Proteomes" id="UP000245461"/>
    </source>
</evidence>